<keyword evidence="2" id="KW-1185">Reference proteome</keyword>
<dbReference type="AlphaFoldDB" id="A0A0F6QWS2"/>
<proteinExistence type="predicted"/>
<dbReference type="HOGENOM" id="CLU_044962_2_2_11"/>
<organism evidence="1 2">
    <name type="scientific">Corynebacterium camporealensis</name>
    <dbReference type="NCBI Taxonomy" id="161896"/>
    <lineage>
        <taxon>Bacteria</taxon>
        <taxon>Bacillati</taxon>
        <taxon>Actinomycetota</taxon>
        <taxon>Actinomycetes</taxon>
        <taxon>Mycobacteriales</taxon>
        <taxon>Corynebacteriaceae</taxon>
        <taxon>Corynebacterium</taxon>
    </lineage>
</organism>
<protein>
    <submittedName>
        <fullName evidence="1">Abortive infection bacteriophage resistance protein</fullName>
    </submittedName>
</protein>
<reference evidence="1 2" key="1">
    <citation type="journal article" date="2015" name="Genome Announc.">
        <title>Complete Genome Sequence of Corynebacterium camporealensis DSM 44610, Isolated from the Milk of a Manchega Sheep with Subclinical Mastitis.</title>
        <authorList>
            <person name="Ruckert C."/>
            <person name="Albersmeier A."/>
            <person name="Winkler A."/>
            <person name="Tauch A."/>
        </authorList>
    </citation>
    <scope>NUCLEOTIDE SEQUENCE [LARGE SCALE GENOMIC DNA]</scope>
    <source>
        <strain evidence="1 2">DSM 44610</strain>
    </source>
</reference>
<accession>A0A0F6QWS2</accession>
<dbReference type="KEGG" id="ccj:UL81_08090"/>
<dbReference type="Pfam" id="PF07751">
    <property type="entry name" value="Abi_2"/>
    <property type="match status" value="1"/>
</dbReference>
<evidence type="ECO:0000313" key="1">
    <source>
        <dbReference type="EMBL" id="AKE39572.1"/>
    </source>
</evidence>
<dbReference type="OrthoDB" id="5363652at2"/>
<evidence type="ECO:0000313" key="2">
    <source>
        <dbReference type="Proteomes" id="UP000033566"/>
    </source>
</evidence>
<dbReference type="PATRIC" id="fig|161896.4.peg.1585"/>
<dbReference type="EMBL" id="CP011311">
    <property type="protein sequence ID" value="AKE39572.1"/>
    <property type="molecule type" value="Genomic_DNA"/>
</dbReference>
<sequence length="297" mass="33779">MEVDSLEATQWLSNVSYYRLSAYWYPARIVAPGASDPSDNFVSGTSFSQVVQLYEADRKLRTLIHDGIERIEIAMRTQTTELLCLQNPADPAGYLNSDLFREKFDHVNWISTIYGRLARAKKSDSIKHYLKTYSGRFPLWVVAEFMDFSDMSHLYSGLSNADQRKITENLDLKIEISNLTEAQKQKLRKGHPLASWLEQLTIVRNTCAHHSRLWNKSFAPASTSALRTNGNLDLLPEGQSERIFGTLVLMSHLLRAVSPGTTWPDKVLRIIVEDFLPNPIVQPLSLGIPANWNKTRI</sequence>
<dbReference type="STRING" id="161896.UL81_08090"/>
<dbReference type="InterPro" id="IPR011664">
    <property type="entry name" value="Abi_system_AbiD/AbiF-like"/>
</dbReference>
<dbReference type="Proteomes" id="UP000033566">
    <property type="component" value="Chromosome"/>
</dbReference>
<gene>
    <name evidence="1" type="ORF">UL81_08090</name>
</gene>
<name>A0A0F6QWS2_9CORY</name>